<feature type="repeat" description="WD" evidence="3">
    <location>
        <begin position="1029"/>
        <end position="1061"/>
    </location>
</feature>
<accession>A0ABN3QHQ3</accession>
<feature type="repeat" description="WD" evidence="3">
    <location>
        <begin position="987"/>
        <end position="1028"/>
    </location>
</feature>
<dbReference type="EMBL" id="BAAATD010000013">
    <property type="protein sequence ID" value="GAA2626833.1"/>
    <property type="molecule type" value="Genomic_DNA"/>
</dbReference>
<dbReference type="PANTHER" id="PTHR19848">
    <property type="entry name" value="WD40 REPEAT PROTEIN"/>
    <property type="match status" value="1"/>
</dbReference>
<evidence type="ECO:0000256" key="1">
    <source>
        <dbReference type="ARBA" id="ARBA00022574"/>
    </source>
</evidence>
<keyword evidence="6" id="KW-1185">Reference proteome</keyword>
<dbReference type="SUPFAM" id="SSF52540">
    <property type="entry name" value="P-loop containing nucleoside triphosphate hydrolases"/>
    <property type="match status" value="1"/>
</dbReference>
<reference evidence="5 6" key="1">
    <citation type="journal article" date="2019" name="Int. J. Syst. Evol. Microbiol.">
        <title>The Global Catalogue of Microorganisms (GCM) 10K type strain sequencing project: providing services to taxonomists for standard genome sequencing and annotation.</title>
        <authorList>
            <consortium name="The Broad Institute Genomics Platform"/>
            <consortium name="The Broad Institute Genome Sequencing Center for Infectious Disease"/>
            <person name="Wu L."/>
            <person name="Ma J."/>
        </authorList>
    </citation>
    <scope>NUCLEOTIDE SEQUENCE [LARGE SCALE GENOMIC DNA]</scope>
    <source>
        <strain evidence="5 6">JCM 6833</strain>
    </source>
</reference>
<keyword evidence="1 3" id="KW-0853">WD repeat</keyword>
<feature type="domain" description="Novel STAND NTPase 1" evidence="4">
    <location>
        <begin position="231"/>
        <end position="627"/>
    </location>
</feature>
<dbReference type="InterPro" id="IPR036322">
    <property type="entry name" value="WD40_repeat_dom_sf"/>
</dbReference>
<evidence type="ECO:0000313" key="5">
    <source>
        <dbReference type="EMBL" id="GAA2626833.1"/>
    </source>
</evidence>
<feature type="repeat" description="WD" evidence="3">
    <location>
        <begin position="1277"/>
        <end position="1305"/>
    </location>
</feature>
<protein>
    <recommendedName>
        <fullName evidence="4">Novel STAND NTPase 1 domain-containing protein</fullName>
    </recommendedName>
</protein>
<dbReference type="CDD" id="cd00200">
    <property type="entry name" value="WD40"/>
    <property type="match status" value="2"/>
</dbReference>
<evidence type="ECO:0000256" key="2">
    <source>
        <dbReference type="ARBA" id="ARBA00022737"/>
    </source>
</evidence>
<dbReference type="PROSITE" id="PS50294">
    <property type="entry name" value="WD_REPEATS_REGION"/>
    <property type="match status" value="4"/>
</dbReference>
<evidence type="ECO:0000256" key="3">
    <source>
        <dbReference type="PROSITE-ProRule" id="PRU00221"/>
    </source>
</evidence>
<dbReference type="SUPFAM" id="SSF50978">
    <property type="entry name" value="WD40 repeat-like"/>
    <property type="match status" value="3"/>
</dbReference>
<evidence type="ECO:0000259" key="4">
    <source>
        <dbReference type="Pfam" id="PF20703"/>
    </source>
</evidence>
<dbReference type="Gene3D" id="3.40.50.300">
    <property type="entry name" value="P-loop containing nucleotide triphosphate hydrolases"/>
    <property type="match status" value="1"/>
</dbReference>
<feature type="repeat" description="WD" evidence="3">
    <location>
        <begin position="765"/>
        <end position="806"/>
    </location>
</feature>
<dbReference type="InterPro" id="IPR015943">
    <property type="entry name" value="WD40/YVTN_repeat-like_dom_sf"/>
</dbReference>
<keyword evidence="2" id="KW-0677">Repeat</keyword>
<dbReference type="Pfam" id="PF20703">
    <property type="entry name" value="nSTAND1"/>
    <property type="match status" value="1"/>
</dbReference>
<proteinExistence type="predicted"/>
<dbReference type="PRINTS" id="PR00320">
    <property type="entry name" value="GPROTEINBRPT"/>
</dbReference>
<dbReference type="Proteomes" id="UP001501509">
    <property type="component" value="Unassembled WGS sequence"/>
</dbReference>
<dbReference type="PROSITE" id="PS50082">
    <property type="entry name" value="WD_REPEATS_2"/>
    <property type="match status" value="7"/>
</dbReference>
<organism evidence="5 6">
    <name type="scientific">Actinomadura fulvescens</name>
    <dbReference type="NCBI Taxonomy" id="46160"/>
    <lineage>
        <taxon>Bacteria</taxon>
        <taxon>Bacillati</taxon>
        <taxon>Actinomycetota</taxon>
        <taxon>Actinomycetes</taxon>
        <taxon>Streptosporangiales</taxon>
        <taxon>Thermomonosporaceae</taxon>
        <taxon>Actinomadura</taxon>
    </lineage>
</organism>
<name>A0ABN3QHQ3_9ACTN</name>
<feature type="repeat" description="WD" evidence="3">
    <location>
        <begin position="1072"/>
        <end position="1104"/>
    </location>
</feature>
<feature type="repeat" description="WD" evidence="3">
    <location>
        <begin position="1382"/>
        <end position="1415"/>
    </location>
</feature>
<dbReference type="InterPro" id="IPR049052">
    <property type="entry name" value="nSTAND1"/>
</dbReference>
<dbReference type="PANTHER" id="PTHR19848:SF8">
    <property type="entry name" value="F-BOX AND WD REPEAT DOMAIN CONTAINING 7"/>
    <property type="match status" value="1"/>
</dbReference>
<dbReference type="InterPro" id="IPR020472">
    <property type="entry name" value="WD40_PAC1"/>
</dbReference>
<comment type="caution">
    <text evidence="5">The sequence shown here is derived from an EMBL/GenBank/DDBJ whole genome shotgun (WGS) entry which is preliminary data.</text>
</comment>
<feature type="repeat" description="WD" evidence="3">
    <location>
        <begin position="1339"/>
        <end position="1380"/>
    </location>
</feature>
<dbReference type="SMART" id="SM00320">
    <property type="entry name" value="WD40"/>
    <property type="match status" value="12"/>
</dbReference>
<evidence type="ECO:0000313" key="6">
    <source>
        <dbReference type="Proteomes" id="UP001501509"/>
    </source>
</evidence>
<dbReference type="InterPro" id="IPR001680">
    <property type="entry name" value="WD40_rpt"/>
</dbReference>
<dbReference type="Gene3D" id="2.130.10.10">
    <property type="entry name" value="YVTN repeat-like/Quinoprotein amine dehydrogenase"/>
    <property type="match status" value="6"/>
</dbReference>
<dbReference type="RefSeq" id="WP_344547227.1">
    <property type="nucleotide sequence ID" value="NZ_BAAATD010000013.1"/>
</dbReference>
<dbReference type="InterPro" id="IPR027417">
    <property type="entry name" value="P-loop_NTPase"/>
</dbReference>
<gene>
    <name evidence="5" type="ORF">GCM10010411_74800</name>
</gene>
<dbReference type="InterPro" id="IPR019775">
    <property type="entry name" value="WD40_repeat_CS"/>
</dbReference>
<sequence length="1454" mass="156562">MTEGSGGDEAESMRAGVRARLRSVGRGVRRATPASLVAALCAGALGPVLAVTAGAPAAVAATLGVVGSVGANVLTDVVNEAIGSLRAEGREPSQDEIERELERRILAALEAGDQHVVGELRREIAEVFRQFDVVGVAVEEAVRSGDRQLQDLLVAALAELGGELSDMRQTLTVILQGQQREAAARRADQQVWRRQSGDVARMMDLLARVEQRTRTMPGPGQPQVRWADGCPYRGLYPFEQDQGAIFFGREQTTDDLVRLARQRVQARGLVVVTGASGSGKSSLLRAGLLPAIGRGALEGQWQRLVITPTRDPFYELAEHLSRLGRMDEARLRRDLTGEPANAHRVVRSALPTRSDAERLVLVVDQFEELFTLVHDEAQRRAYIAALHAAATTSIGPHDRPPALVVLGVRGDFWGRCADHPELVPALREGQFVVGPMRPDELRRAITGPAEAAGAIVEDNLVSTILADLPRAVSALPLLSQAMMLTWEHQDDGRLTVRGYEEIGGVAHAIAKSADATYRRLSQRQQELARTVFRRMVIVADGQVRLRRVERAGLPSGAGADDLTAVLEAFTAARLVVLNDDTCEIAHAVLVEAWPRLRSWLQDDVADDALFNQLSEHAREWDQQDRDASFLYRGVRLEDIRQRQAQWRQDPDRYRELDGVVGEFLQAGIRAATLRKRRWRIIVALQTVLLLLAVAGFVNAQQSGAAAGRERERAVSRQLAARSDSLASTAPATASLLAAAAWRTADTDEARHSMLNVLARPARGLVGVHGGAVSRLVFGRDGAQLASFGSDGVVRRWNVAARHAVGQPLAAKSADDSNLEGVGISRDFKIAAPFEEGDRTIRLWDSVTRRHLGDVVAPEGKFGFGWRTAEFTPDGTLLASEGQTEGVQLWDVRTLRPHGKPIATADGSKMLAFDRDGRTLAISDGSDEDNIRLWDVARHRRADVRPESVPGLTALTLSPDATTLAAADSAGAVWFWDLTRPRPRAQGFSVHTGQVTSLAFSPDGAMLASAGVDRTVQLWNVRTRQWRESLTDTAHPASTLTFSPDGQTLATGSSDGTIQLLDTTVLRPLGGPIRGHGQAIRSTAFTPDGKHMISGGDDATVKIWDRTTRRPSSPPLPGRPNEYLITTALSPDAGTLATLLYRPQSQDKGNAVQLWNLAARRPIGSPITEPGHKITSLAFSPDGRTLATAATLDDTDRHNLIQEWDVATQRKTRPPLITRVDPARSMAFSPDGRLLATGSGDTGQFACEGDGVCGVGEGTATTAQIWDRHAQRQIAGPLQGHSGSVNTISFSPDGRLLATGGGGRVICHGKSRECGAMTSAGDDTAKLWSPATGRQVGPPLSGHTGAVTAVAFSPDGRLLATGSADGTARLWDVRTRRPVGSPLTGHTKAINSLAFSPDGATLLTGSDDQTLRQWDVVLPADPLIDRVCSQLGPAQFSAQEWNAYAPGRPLQQPCR</sequence>
<dbReference type="PROSITE" id="PS00678">
    <property type="entry name" value="WD_REPEATS_1"/>
    <property type="match status" value="2"/>
</dbReference>
<dbReference type="Pfam" id="PF00400">
    <property type="entry name" value="WD40"/>
    <property type="match status" value="8"/>
</dbReference>